<accession>A0A816EAV0</accession>
<dbReference type="EMBL" id="CAJNOW010015807">
    <property type="protein sequence ID" value="CAF1645199.1"/>
    <property type="molecule type" value="Genomic_DNA"/>
</dbReference>
<proteinExistence type="predicted"/>
<comment type="caution">
    <text evidence="1">The sequence shown here is derived from an EMBL/GenBank/DDBJ whole genome shotgun (WGS) entry which is preliminary data.</text>
</comment>
<evidence type="ECO:0000313" key="1">
    <source>
        <dbReference type="EMBL" id="CAF1645199.1"/>
    </source>
</evidence>
<organism evidence="1 2">
    <name type="scientific">Rotaria magnacalcarata</name>
    <dbReference type="NCBI Taxonomy" id="392030"/>
    <lineage>
        <taxon>Eukaryota</taxon>
        <taxon>Metazoa</taxon>
        <taxon>Spiralia</taxon>
        <taxon>Gnathifera</taxon>
        <taxon>Rotifera</taxon>
        <taxon>Eurotatoria</taxon>
        <taxon>Bdelloidea</taxon>
        <taxon>Philodinida</taxon>
        <taxon>Philodinidae</taxon>
        <taxon>Rotaria</taxon>
    </lineage>
</organism>
<dbReference type="Proteomes" id="UP000663834">
    <property type="component" value="Unassembled WGS sequence"/>
</dbReference>
<sequence length="116" mass="13257">MSKKDLQNLLDSKRGLLLFNSFLSTSKKKVTMNFVQDSLCKNTDNVGVIFLMTIDRSKTLTAINPFATIHEHSTIPSEQEILFTMHTIFRVVEIKPMAKNSHLWEVQLTITDDNDS</sequence>
<dbReference type="OrthoDB" id="10058144at2759"/>
<name>A0A816EAV0_9BILA</name>
<protein>
    <submittedName>
        <fullName evidence="1">Uncharacterized protein</fullName>
    </submittedName>
</protein>
<reference evidence="1" key="1">
    <citation type="submission" date="2021-02" db="EMBL/GenBank/DDBJ databases">
        <authorList>
            <person name="Nowell W R."/>
        </authorList>
    </citation>
    <scope>NUCLEOTIDE SEQUENCE</scope>
</reference>
<gene>
    <name evidence="1" type="ORF">KQP761_LOCUS28845</name>
</gene>
<dbReference type="SUPFAM" id="SSF56399">
    <property type="entry name" value="ADP-ribosylation"/>
    <property type="match status" value="1"/>
</dbReference>
<evidence type="ECO:0000313" key="2">
    <source>
        <dbReference type="Proteomes" id="UP000663834"/>
    </source>
</evidence>
<dbReference type="AlphaFoldDB" id="A0A816EAV0"/>
<dbReference type="Gene3D" id="3.90.176.10">
    <property type="entry name" value="Toxin ADP-ribosyltransferase, Chain A, domain 1"/>
    <property type="match status" value="1"/>
</dbReference>